<proteinExistence type="predicted"/>
<keyword evidence="1" id="KW-0175">Coiled coil</keyword>
<evidence type="ECO:0000313" key="2">
    <source>
        <dbReference type="EMBL" id="QLJ52837.1"/>
    </source>
</evidence>
<dbReference type="KEGG" id="flt:Sv326_0662"/>
<dbReference type="Proteomes" id="UP000510821">
    <property type="component" value="Chromosome"/>
</dbReference>
<dbReference type="AlphaFoldDB" id="A0A7D6BA79"/>
<gene>
    <name evidence="2" type="ORF">Sv326_0662</name>
</gene>
<evidence type="ECO:0000313" key="3">
    <source>
        <dbReference type="Proteomes" id="UP000510821"/>
    </source>
</evidence>
<feature type="coiled-coil region" evidence="1">
    <location>
        <begin position="153"/>
        <end position="187"/>
    </location>
</feature>
<feature type="coiled-coil region" evidence="1">
    <location>
        <begin position="90"/>
        <end position="120"/>
    </location>
</feature>
<protein>
    <submittedName>
        <fullName evidence="2">Uncharacterized protein</fullName>
    </submittedName>
</protein>
<sequence>MGREDIPLSTGVDSLIKLVRERGRVELREAAVELGISQGVIEEWAKVLEREGVVKIDYLFTKVYLTTPTSEKGDAQKKAKEIVDMQVTLAREAESQLKRLERVSRELEDMRNEFVAVSKVFEDKMAGVRQRVRELDSMEKQYQELSFRSTCANDKFIGEVDRLKKNVDEIEKKLERVRKVKEELEGSVKPPEIAKSEKK</sequence>
<accession>A0A7D6BA79</accession>
<organism evidence="2 3">
    <name type="scientific">Fermentimicrarchaeum limneticum</name>
    <dbReference type="NCBI Taxonomy" id="2795018"/>
    <lineage>
        <taxon>Archaea</taxon>
        <taxon>Candidatus Micrarchaeota</taxon>
        <taxon>Candidatus Fermentimicrarchaeales</taxon>
        <taxon>Candidatus Fermentimicrarchaeaceae</taxon>
        <taxon>Candidatus Fermentimicrarchaeum</taxon>
    </lineage>
</organism>
<dbReference type="EMBL" id="CP058998">
    <property type="protein sequence ID" value="QLJ52837.1"/>
    <property type="molecule type" value="Genomic_DNA"/>
</dbReference>
<evidence type="ECO:0000256" key="1">
    <source>
        <dbReference type="SAM" id="Coils"/>
    </source>
</evidence>
<name>A0A7D6BA79_FERL1</name>
<reference evidence="3" key="1">
    <citation type="submission" date="2020-07" db="EMBL/GenBank/DDBJ databases">
        <title>Metabolic diversity and evolutionary history of the archaeal phylum ###Micrarchaeota### uncovered from a freshwater lake metagenome.</title>
        <authorList>
            <person name="Kadnikov V.V."/>
            <person name="Savvichev A.S."/>
            <person name="Mardanov A.V."/>
            <person name="Beletsky A.V."/>
            <person name="Chupakov A.V."/>
            <person name="Kokryatskaya N.M."/>
            <person name="Pimenov N.V."/>
            <person name="Ravin N.V."/>
        </authorList>
    </citation>
    <scope>NUCLEOTIDE SEQUENCE [LARGE SCALE GENOMIC DNA]</scope>
</reference>